<dbReference type="PANTHER" id="PTHR37692">
    <property type="entry name" value="HYPOTHETICAL MEMBRANE SPANNING PROTEIN"/>
    <property type="match status" value="1"/>
</dbReference>
<keyword evidence="3" id="KW-1185">Reference proteome</keyword>
<name>A0A2W1N233_9FLAO</name>
<keyword evidence="1" id="KW-0812">Transmembrane</keyword>
<dbReference type="Proteomes" id="UP000249248">
    <property type="component" value="Unassembled WGS sequence"/>
</dbReference>
<keyword evidence="1" id="KW-0472">Membrane</keyword>
<evidence type="ECO:0000256" key="1">
    <source>
        <dbReference type="SAM" id="Phobius"/>
    </source>
</evidence>
<gene>
    <name evidence="2" type="ORF">DNU06_09690</name>
</gene>
<proteinExistence type="predicted"/>
<protein>
    <submittedName>
        <fullName evidence="2">DUF420 domain-containing protein</fullName>
    </submittedName>
</protein>
<dbReference type="InterPro" id="IPR007352">
    <property type="entry name" value="DUF420"/>
</dbReference>
<feature type="transmembrane region" description="Helical" evidence="1">
    <location>
        <begin position="173"/>
        <end position="192"/>
    </location>
</feature>
<reference evidence="2 3" key="1">
    <citation type="submission" date="2018-06" db="EMBL/GenBank/DDBJ databases">
        <title>The draft genome sequence of Crocinitomix sp. SM1701.</title>
        <authorList>
            <person name="Zhang X."/>
        </authorList>
    </citation>
    <scope>NUCLEOTIDE SEQUENCE [LARGE SCALE GENOMIC DNA]</scope>
    <source>
        <strain evidence="2 3">SM1701</strain>
    </source>
</reference>
<evidence type="ECO:0000313" key="3">
    <source>
        <dbReference type="Proteomes" id="UP000249248"/>
    </source>
</evidence>
<dbReference type="Pfam" id="PF04238">
    <property type="entry name" value="DUF420"/>
    <property type="match status" value="1"/>
</dbReference>
<feature type="transmembrane region" description="Helical" evidence="1">
    <location>
        <begin position="79"/>
        <end position="97"/>
    </location>
</feature>
<dbReference type="AlphaFoldDB" id="A0A2W1N233"/>
<evidence type="ECO:0000313" key="2">
    <source>
        <dbReference type="EMBL" id="PZE17011.1"/>
    </source>
</evidence>
<dbReference type="OrthoDB" id="9811380at2"/>
<dbReference type="PANTHER" id="PTHR37692:SF1">
    <property type="entry name" value="DUF420 DOMAIN-CONTAINING PROTEIN"/>
    <property type="match status" value="1"/>
</dbReference>
<dbReference type="EMBL" id="QKSB01000005">
    <property type="protein sequence ID" value="PZE17011.1"/>
    <property type="molecule type" value="Genomic_DNA"/>
</dbReference>
<feature type="transmembrane region" description="Helical" evidence="1">
    <location>
        <begin position="48"/>
        <end position="67"/>
    </location>
</feature>
<comment type="caution">
    <text evidence="2">The sequence shown here is derived from an EMBL/GenBank/DDBJ whole genome shotgun (WGS) entry which is preliminary data.</text>
</comment>
<feature type="transmembrane region" description="Helical" evidence="1">
    <location>
        <begin position="18"/>
        <end position="36"/>
    </location>
</feature>
<keyword evidence="1" id="KW-1133">Transmembrane helix</keyword>
<sequence length="193" mass="21650">MIQKKPYRPEIEKKFKPIAIIVSIIVPIVVALLFTVKIDGVDLSFLPSVYAAINAGVALFLILAVRAIKKGDSVNHERFIKTAVIGSLLFLVGYIAYHITSSTTYYGDINKDGILNDLERNNLGASASIYYFILFTHIILSIVVIPFVCFTYLRGWAGNYAKHKKIARYTFPLWLYVAVSGVVVYLMISPFYS</sequence>
<accession>A0A2W1N233</accession>
<feature type="transmembrane region" description="Helical" evidence="1">
    <location>
        <begin position="129"/>
        <end position="153"/>
    </location>
</feature>
<dbReference type="RefSeq" id="WP_111063111.1">
    <property type="nucleotide sequence ID" value="NZ_JBHUCU010000032.1"/>
</dbReference>
<organism evidence="2 3">
    <name type="scientific">Putridiphycobacter roseus</name>
    <dbReference type="NCBI Taxonomy" id="2219161"/>
    <lineage>
        <taxon>Bacteria</taxon>
        <taxon>Pseudomonadati</taxon>
        <taxon>Bacteroidota</taxon>
        <taxon>Flavobacteriia</taxon>
        <taxon>Flavobacteriales</taxon>
        <taxon>Crocinitomicaceae</taxon>
        <taxon>Putridiphycobacter</taxon>
    </lineage>
</organism>